<gene>
    <name evidence="1" type="ORF">GA0061071_10381</name>
</gene>
<keyword evidence="2" id="KW-1185">Reference proteome</keyword>
<sequence length="271" mass="29584">MHTLVSHSAMSNIALPMYDLCHPHTRALLEALQAILADHGLRAEPCWPGDDLLNHWQRDDLLLSQTCGYPLMTTLSGVQTVGCFHYLAPGCEGIHYRSLLVAREADRGKALADFRGRRAVCNAVDSQSGYNALRYKVAQLPGAAHFFSHITISGSHRQSLVELQQEKADLAAIDCVTYALLQRDQPALLTGLAVIGQSPLSPGLPLITARQTPAKTVVLLQSALRQLVSDVRYQERCAAALIGGFSPVTRQAYVPLLQWRDEAAARGVTQL</sequence>
<dbReference type="Proteomes" id="UP000198975">
    <property type="component" value="Unassembled WGS sequence"/>
</dbReference>
<dbReference type="PANTHER" id="PTHR35841:SF1">
    <property type="entry name" value="PHOSPHONATES-BINDING PERIPLASMIC PROTEIN"/>
    <property type="match status" value="1"/>
</dbReference>
<evidence type="ECO:0000313" key="2">
    <source>
        <dbReference type="Proteomes" id="UP000198975"/>
    </source>
</evidence>
<name>A0A1C4AIQ5_9ENTR</name>
<proteinExistence type="predicted"/>
<dbReference type="RefSeq" id="WP_088236723.1">
    <property type="nucleotide sequence ID" value="NZ_FMAY01000003.1"/>
</dbReference>
<dbReference type="OrthoDB" id="5599602at2"/>
<accession>A0A1C4AIQ5</accession>
<dbReference type="AlphaFoldDB" id="A0A1C4AIQ5"/>
<dbReference type="SUPFAM" id="SSF53850">
    <property type="entry name" value="Periplasmic binding protein-like II"/>
    <property type="match status" value="1"/>
</dbReference>
<dbReference type="Gene3D" id="3.40.190.10">
    <property type="entry name" value="Periplasmic binding protein-like II"/>
    <property type="match status" value="1"/>
</dbReference>
<reference evidence="2" key="1">
    <citation type="submission" date="2016-08" db="EMBL/GenBank/DDBJ databases">
        <authorList>
            <person name="Varghese N."/>
            <person name="Submissions Spin"/>
        </authorList>
    </citation>
    <scope>NUCLEOTIDE SEQUENCE [LARGE SCALE GENOMIC DNA]</scope>
    <source>
        <strain evidence="2">REICA_082</strain>
    </source>
</reference>
<dbReference type="Pfam" id="PF12974">
    <property type="entry name" value="Phosphonate-bd"/>
    <property type="match status" value="1"/>
</dbReference>
<dbReference type="EMBL" id="FMAY01000003">
    <property type="protein sequence ID" value="SCB94401.1"/>
    <property type="molecule type" value="Genomic_DNA"/>
</dbReference>
<evidence type="ECO:0000313" key="1">
    <source>
        <dbReference type="EMBL" id="SCB94401.1"/>
    </source>
</evidence>
<dbReference type="PANTHER" id="PTHR35841">
    <property type="entry name" value="PHOSPHONATES-BINDING PERIPLASMIC PROTEIN"/>
    <property type="match status" value="1"/>
</dbReference>
<protein>
    <submittedName>
        <fullName evidence="1">ABC-type phosphate/phosphonate transport system, substrate-binding protein</fullName>
    </submittedName>
</protein>
<organism evidence="1 2">
    <name type="scientific">Kosakonia oryzendophytica</name>
    <dbReference type="NCBI Taxonomy" id="1005665"/>
    <lineage>
        <taxon>Bacteria</taxon>
        <taxon>Pseudomonadati</taxon>
        <taxon>Pseudomonadota</taxon>
        <taxon>Gammaproteobacteria</taxon>
        <taxon>Enterobacterales</taxon>
        <taxon>Enterobacteriaceae</taxon>
        <taxon>Kosakonia</taxon>
    </lineage>
</organism>